<name>A0A0X1U6W8_ANAPI</name>
<gene>
    <name evidence="1" type="ORF">CPRO_10890</name>
    <name evidence="2" type="ORF">SAMN02745151_02140</name>
</gene>
<reference evidence="3" key="2">
    <citation type="submission" date="2016-01" db="EMBL/GenBank/DDBJ databases">
        <authorList>
            <person name="Poehlein A."/>
            <person name="Schlien K."/>
            <person name="Gottschalk G."/>
            <person name="Buckel W."/>
            <person name="Daniel R."/>
        </authorList>
    </citation>
    <scope>NUCLEOTIDE SEQUENCE [LARGE SCALE GENOMIC DNA]</scope>
    <source>
        <strain evidence="3">X2</strain>
    </source>
</reference>
<protein>
    <submittedName>
        <fullName evidence="2">Uncharacterized protein</fullName>
    </submittedName>
</protein>
<dbReference type="EMBL" id="FQUA01000010">
    <property type="protein sequence ID" value="SHE90181.1"/>
    <property type="molecule type" value="Genomic_DNA"/>
</dbReference>
<dbReference type="Proteomes" id="UP000184204">
    <property type="component" value="Unassembled WGS sequence"/>
</dbReference>
<organism evidence="2 4">
    <name type="scientific">Anaerotignum propionicum DSM 1682</name>
    <dbReference type="NCBI Taxonomy" id="991789"/>
    <lineage>
        <taxon>Bacteria</taxon>
        <taxon>Bacillati</taxon>
        <taxon>Bacillota</taxon>
        <taxon>Clostridia</taxon>
        <taxon>Lachnospirales</taxon>
        <taxon>Anaerotignaceae</taxon>
        <taxon>Anaerotignum</taxon>
    </lineage>
</organism>
<evidence type="ECO:0000313" key="1">
    <source>
        <dbReference type="EMBL" id="AMJ40684.1"/>
    </source>
</evidence>
<reference evidence="2" key="4">
    <citation type="submission" date="2016-11" db="EMBL/GenBank/DDBJ databases">
        <authorList>
            <person name="Varghese N."/>
            <person name="Submissions S."/>
        </authorList>
    </citation>
    <scope>NUCLEOTIDE SEQUENCE</scope>
    <source>
        <strain evidence="2">DSM 1682</strain>
    </source>
</reference>
<dbReference type="Proteomes" id="UP000068026">
    <property type="component" value="Chromosome"/>
</dbReference>
<proteinExistence type="predicted"/>
<sequence>MNTYKITLKGYDADGHFTLINAETPSKAKYEHFRELADLFEDFGHYLRFVESCKCLRKARKEDYYKKSESFEETKKYRGVPLIDYGTTVELEGKRGFIVGDNRSCNFDVKFEDGIFNCHPHYQMVYFDDAGKVLYDFRVVKS</sequence>
<dbReference type="KEGG" id="cpro:CPRO_10890"/>
<dbReference type="OrthoDB" id="1551020at2"/>
<dbReference type="AlphaFoldDB" id="A0A0X1U6W8"/>
<reference evidence="1 3" key="1">
    <citation type="journal article" date="2016" name="Genome Announc.">
        <title>Complete Genome Sequence of the Amino Acid-Fermenting Clostridium propionicum X2 (DSM 1682).</title>
        <authorList>
            <person name="Poehlein A."/>
            <person name="Schlien K."/>
            <person name="Chowdhury N.P."/>
            <person name="Gottschalk G."/>
            <person name="Buckel W."/>
            <person name="Daniel R."/>
        </authorList>
    </citation>
    <scope>NUCLEOTIDE SEQUENCE [LARGE SCALE GENOMIC DNA]</scope>
    <source>
        <strain evidence="1 3">X2</strain>
    </source>
</reference>
<evidence type="ECO:0000313" key="3">
    <source>
        <dbReference type="Proteomes" id="UP000068026"/>
    </source>
</evidence>
<keyword evidence="3" id="KW-1185">Reference proteome</keyword>
<dbReference type="RefSeq" id="WP_066048727.1">
    <property type="nucleotide sequence ID" value="NZ_CP014223.1"/>
</dbReference>
<reference evidence="4" key="3">
    <citation type="submission" date="2016-11" db="EMBL/GenBank/DDBJ databases">
        <authorList>
            <person name="Jaros S."/>
            <person name="Januszkiewicz K."/>
            <person name="Wedrychowicz H."/>
        </authorList>
    </citation>
    <scope>NUCLEOTIDE SEQUENCE [LARGE SCALE GENOMIC DNA]</scope>
    <source>
        <strain evidence="4">DSM 1682</strain>
    </source>
</reference>
<evidence type="ECO:0000313" key="4">
    <source>
        <dbReference type="Proteomes" id="UP000184204"/>
    </source>
</evidence>
<dbReference type="EMBL" id="CP014223">
    <property type="protein sequence ID" value="AMJ40684.1"/>
    <property type="molecule type" value="Genomic_DNA"/>
</dbReference>
<accession>A0A0X1U6W8</accession>
<evidence type="ECO:0000313" key="2">
    <source>
        <dbReference type="EMBL" id="SHE90181.1"/>
    </source>
</evidence>